<comment type="caution">
    <text evidence="2">The sequence shown here is derived from an EMBL/GenBank/DDBJ whole genome shotgun (WGS) entry which is preliminary data.</text>
</comment>
<feature type="region of interest" description="Disordered" evidence="1">
    <location>
        <begin position="35"/>
        <end position="56"/>
    </location>
</feature>
<reference evidence="2 3" key="1">
    <citation type="journal article" date="2014" name="Mol. Plant">
        <title>Chromosome Scale Genome Assembly and Transcriptome Profiling of Nannochloropsis gaditana in Nitrogen Depletion.</title>
        <authorList>
            <person name="Corteggiani Carpinelli E."/>
            <person name="Telatin A."/>
            <person name="Vitulo N."/>
            <person name="Forcato C."/>
            <person name="D'Angelo M."/>
            <person name="Schiavon R."/>
            <person name="Vezzi A."/>
            <person name="Giacometti G.M."/>
            <person name="Morosinotto T."/>
            <person name="Valle G."/>
        </authorList>
    </citation>
    <scope>NUCLEOTIDE SEQUENCE [LARGE SCALE GENOMIC DNA]</scope>
    <source>
        <strain evidence="2 3">B-31</strain>
    </source>
</reference>
<keyword evidence="3" id="KW-1185">Reference proteome</keyword>
<dbReference type="AlphaFoldDB" id="W7U2I2"/>
<dbReference type="EMBL" id="AZIL01000072">
    <property type="protein sequence ID" value="EWM30023.1"/>
    <property type="molecule type" value="Genomic_DNA"/>
</dbReference>
<organism evidence="2 3">
    <name type="scientific">Nannochloropsis gaditana</name>
    <dbReference type="NCBI Taxonomy" id="72520"/>
    <lineage>
        <taxon>Eukaryota</taxon>
        <taxon>Sar</taxon>
        <taxon>Stramenopiles</taxon>
        <taxon>Ochrophyta</taxon>
        <taxon>Eustigmatophyceae</taxon>
        <taxon>Eustigmatales</taxon>
        <taxon>Monodopsidaceae</taxon>
        <taxon>Nannochloropsis</taxon>
    </lineage>
</organism>
<proteinExistence type="predicted"/>
<dbReference type="Proteomes" id="UP000019335">
    <property type="component" value="Chromosome 2"/>
</dbReference>
<accession>W7U2I2</accession>
<name>W7U2I2_9STRA</name>
<feature type="compositionally biased region" description="Basic and acidic residues" evidence="1">
    <location>
        <begin position="39"/>
        <end position="56"/>
    </location>
</feature>
<evidence type="ECO:0000313" key="2">
    <source>
        <dbReference type="EMBL" id="EWM30023.1"/>
    </source>
</evidence>
<evidence type="ECO:0000313" key="3">
    <source>
        <dbReference type="Proteomes" id="UP000019335"/>
    </source>
</evidence>
<feature type="region of interest" description="Disordered" evidence="1">
    <location>
        <begin position="84"/>
        <end position="108"/>
    </location>
</feature>
<gene>
    <name evidence="2" type="ORF">Naga_103298g1</name>
</gene>
<sequence>MRASAFQLRITMQEFVSGYKEGRDHSAEEIQAAMTTQVSKREGGREGGREGKRDGRQNATWKTYCVFCPPFPFVDTILQVPLLGGRVDSGDDRRVRVSPSSIPPSPPP</sequence>
<evidence type="ECO:0000256" key="1">
    <source>
        <dbReference type="SAM" id="MobiDB-lite"/>
    </source>
</evidence>
<protein>
    <submittedName>
        <fullName evidence="2">Uncharacterized protein</fullName>
    </submittedName>
</protein>